<dbReference type="InterPro" id="IPR036590">
    <property type="entry name" value="SRAP-like"/>
</dbReference>
<evidence type="ECO:0000313" key="9">
    <source>
        <dbReference type="Proteomes" id="UP000030854"/>
    </source>
</evidence>
<keyword evidence="4" id="KW-0378">Hydrolase</keyword>
<keyword evidence="2" id="KW-0645">Protease</keyword>
<reference evidence="8 9" key="1">
    <citation type="journal article" date="2014" name="BMC Genomics">
        <title>Adaptive genomic structural variation in the grape powdery mildew pathogen, Erysiphe necator.</title>
        <authorList>
            <person name="Jones L."/>
            <person name="Riaz S."/>
            <person name="Morales-Cruz A."/>
            <person name="Amrine K.C."/>
            <person name="McGuire B."/>
            <person name="Gubler W.D."/>
            <person name="Walker M.A."/>
            <person name="Cantu D."/>
        </authorList>
    </citation>
    <scope>NUCLEOTIDE SEQUENCE [LARGE SCALE GENOMIC DNA]</scope>
    <source>
        <strain evidence="9">c</strain>
    </source>
</reference>
<comment type="similarity">
    <text evidence="1">Belongs to the SOS response-associated peptidase family.</text>
</comment>
<organism evidence="8 9">
    <name type="scientific">Uncinula necator</name>
    <name type="common">Grape powdery mildew</name>
    <dbReference type="NCBI Taxonomy" id="52586"/>
    <lineage>
        <taxon>Eukaryota</taxon>
        <taxon>Fungi</taxon>
        <taxon>Dikarya</taxon>
        <taxon>Ascomycota</taxon>
        <taxon>Pezizomycotina</taxon>
        <taxon>Leotiomycetes</taxon>
        <taxon>Erysiphales</taxon>
        <taxon>Erysiphaceae</taxon>
        <taxon>Erysiphe</taxon>
    </lineage>
</organism>
<dbReference type="PANTHER" id="PTHR13604">
    <property type="entry name" value="DC12-RELATED"/>
    <property type="match status" value="1"/>
</dbReference>
<keyword evidence="5" id="KW-0190">Covalent protein-DNA linkage</keyword>
<dbReference type="GO" id="GO:0106300">
    <property type="term" value="P:protein-DNA covalent cross-linking repair"/>
    <property type="evidence" value="ECO:0007669"/>
    <property type="project" value="InterPro"/>
</dbReference>
<keyword evidence="9" id="KW-1185">Reference proteome</keyword>
<keyword evidence="7" id="KW-0456">Lyase</keyword>
<evidence type="ECO:0000256" key="1">
    <source>
        <dbReference type="ARBA" id="ARBA00008136"/>
    </source>
</evidence>
<proteinExistence type="inferred from homology"/>
<evidence type="ECO:0000256" key="3">
    <source>
        <dbReference type="ARBA" id="ARBA00022763"/>
    </source>
</evidence>
<dbReference type="AlphaFoldDB" id="A0A0B1PF93"/>
<name>A0A0B1PF93_UNCNE</name>
<sequence>MCGRYALGLRPSEVFTALQNDGMEIHESLSSQDKDVPLPNFNLAPGNFGLVYLAQKHQYASGSSEEIVVESNCNKAQKDDPNLHKITYKLQVMKWGLIPFWTKRLPDYGTLLKTINCRDDSLKLNKGPWNSMKATKRCVIIAQGFFEWLKKPEKIPHIVKRRDGKLLCLAGLYDSVEFEGSKGIHYTYTIITTNSNRQFESFHDRMPVILENGSNELRKWLDPSITCWSQDLQSLLRPFDAELEIYPVSRDIGKLSKNYPRLIVPIASSENKSNIANFFGKNDAGATMGLNAINMKLEPKSEAIHTSLKSTFFKKDIEEKDQLELSSMESTALKRQSPKACGLGKKRILIDTYDDKQKKKVKSNNDIFKMEPPRSPSLMTKNIARKNRYTSSKSKIKECSKITKYFN</sequence>
<dbReference type="PANTHER" id="PTHR13604:SF0">
    <property type="entry name" value="ABASIC SITE PROCESSING PROTEIN HMCES"/>
    <property type="match status" value="1"/>
</dbReference>
<evidence type="ECO:0000313" key="8">
    <source>
        <dbReference type="EMBL" id="KHJ35985.1"/>
    </source>
</evidence>
<evidence type="ECO:0000256" key="6">
    <source>
        <dbReference type="ARBA" id="ARBA00023125"/>
    </source>
</evidence>
<evidence type="ECO:0000256" key="7">
    <source>
        <dbReference type="ARBA" id="ARBA00023239"/>
    </source>
</evidence>
<dbReference type="SUPFAM" id="SSF143081">
    <property type="entry name" value="BB1717-like"/>
    <property type="match status" value="1"/>
</dbReference>
<keyword evidence="3" id="KW-0227">DNA damage</keyword>
<dbReference type="GO" id="GO:0016829">
    <property type="term" value="F:lyase activity"/>
    <property type="evidence" value="ECO:0007669"/>
    <property type="project" value="UniProtKB-KW"/>
</dbReference>
<dbReference type="Proteomes" id="UP000030854">
    <property type="component" value="Unassembled WGS sequence"/>
</dbReference>
<dbReference type="GO" id="GO:0006508">
    <property type="term" value="P:proteolysis"/>
    <property type="evidence" value="ECO:0007669"/>
    <property type="project" value="UniProtKB-KW"/>
</dbReference>
<dbReference type="STRING" id="52586.A0A0B1PF93"/>
<dbReference type="OMA" id="GMWTTMK"/>
<accession>A0A0B1PF93</accession>
<dbReference type="Pfam" id="PF02586">
    <property type="entry name" value="SRAP"/>
    <property type="match status" value="1"/>
</dbReference>
<keyword evidence="6" id="KW-0238">DNA-binding</keyword>
<dbReference type="EMBL" id="JNVN01000172">
    <property type="protein sequence ID" value="KHJ35985.1"/>
    <property type="molecule type" value="Genomic_DNA"/>
</dbReference>
<dbReference type="GO" id="GO:0008233">
    <property type="term" value="F:peptidase activity"/>
    <property type="evidence" value="ECO:0007669"/>
    <property type="project" value="UniProtKB-KW"/>
</dbReference>
<dbReference type="HOGENOM" id="CLU_035990_0_3_1"/>
<dbReference type="Gene3D" id="3.90.1680.10">
    <property type="entry name" value="SOS response associated peptidase-like"/>
    <property type="match status" value="1"/>
</dbReference>
<dbReference type="GO" id="GO:0003697">
    <property type="term" value="F:single-stranded DNA binding"/>
    <property type="evidence" value="ECO:0007669"/>
    <property type="project" value="InterPro"/>
</dbReference>
<evidence type="ECO:0000256" key="4">
    <source>
        <dbReference type="ARBA" id="ARBA00022801"/>
    </source>
</evidence>
<protein>
    <submittedName>
        <fullName evidence="8">Putative duf159 domain protein</fullName>
    </submittedName>
</protein>
<evidence type="ECO:0000256" key="2">
    <source>
        <dbReference type="ARBA" id="ARBA00022670"/>
    </source>
</evidence>
<evidence type="ECO:0000256" key="5">
    <source>
        <dbReference type="ARBA" id="ARBA00023124"/>
    </source>
</evidence>
<gene>
    <name evidence="8" type="ORF">EV44_g4477</name>
</gene>
<comment type="caution">
    <text evidence="8">The sequence shown here is derived from an EMBL/GenBank/DDBJ whole genome shotgun (WGS) entry which is preliminary data.</text>
</comment>
<dbReference type="InterPro" id="IPR003738">
    <property type="entry name" value="SRAP"/>
</dbReference>